<gene>
    <name evidence="3" type="ORF">UFOVP1145_5</name>
</gene>
<keyword evidence="1 3" id="KW-0489">Methyltransferase</keyword>
<accession>A0A6J5QNY1</accession>
<dbReference type="Gene3D" id="3.40.50.150">
    <property type="entry name" value="Vaccinia Virus protein VP39"/>
    <property type="match status" value="1"/>
</dbReference>
<dbReference type="InterPro" id="IPR001525">
    <property type="entry name" value="C5_MeTfrase"/>
</dbReference>
<dbReference type="GO" id="GO:0008168">
    <property type="term" value="F:methyltransferase activity"/>
    <property type="evidence" value="ECO:0007669"/>
    <property type="project" value="UniProtKB-KW"/>
</dbReference>
<evidence type="ECO:0000256" key="1">
    <source>
        <dbReference type="ARBA" id="ARBA00022603"/>
    </source>
</evidence>
<proteinExistence type="predicted"/>
<dbReference type="InterPro" id="IPR029063">
    <property type="entry name" value="SAM-dependent_MTases_sf"/>
</dbReference>
<dbReference type="GO" id="GO:0032259">
    <property type="term" value="P:methylation"/>
    <property type="evidence" value="ECO:0007669"/>
    <property type="project" value="UniProtKB-KW"/>
</dbReference>
<name>A0A6J5QNY1_9CAUD</name>
<dbReference type="EMBL" id="LR797093">
    <property type="protein sequence ID" value="CAB4186359.1"/>
    <property type="molecule type" value="Genomic_DNA"/>
</dbReference>
<dbReference type="Pfam" id="PF00145">
    <property type="entry name" value="DNA_methylase"/>
    <property type="match status" value="1"/>
</dbReference>
<evidence type="ECO:0000313" key="3">
    <source>
        <dbReference type="EMBL" id="CAB4186359.1"/>
    </source>
</evidence>
<protein>
    <submittedName>
        <fullName evidence="3">S-adenosyl-L-methionine-dependent methyltransferase</fullName>
    </submittedName>
</protein>
<organism evidence="3">
    <name type="scientific">uncultured Caudovirales phage</name>
    <dbReference type="NCBI Taxonomy" id="2100421"/>
    <lineage>
        <taxon>Viruses</taxon>
        <taxon>Duplodnaviria</taxon>
        <taxon>Heunggongvirae</taxon>
        <taxon>Uroviricota</taxon>
        <taxon>Caudoviricetes</taxon>
        <taxon>Peduoviridae</taxon>
        <taxon>Maltschvirus</taxon>
        <taxon>Maltschvirus maltsch</taxon>
    </lineage>
</organism>
<sequence>MRILNLYAGIGGNRKLWGDEHQITAVEYDPKIAKVYAHYFPNDELVVGDAHQYLLDHHSEYDLVWSSPPCPTHSGTNYFLNAQGHIRYPAMELWQEIIYLKHFHKGLYVVENVISYYDPIMFPEIRGRHYFWANFKMPEYSDDFAQIGTMNQKARLTIARSEVKDFERELGYDLRAFDLDDSRKVLRNCVVPELGSAILNSALGKAIEYPQDSLFGTL</sequence>
<evidence type="ECO:0000256" key="2">
    <source>
        <dbReference type="ARBA" id="ARBA00022679"/>
    </source>
</evidence>
<keyword evidence="2 3" id="KW-0808">Transferase</keyword>
<dbReference type="SUPFAM" id="SSF53335">
    <property type="entry name" value="S-adenosyl-L-methionine-dependent methyltransferases"/>
    <property type="match status" value="1"/>
</dbReference>
<reference evidence="3" key="1">
    <citation type="submission" date="2020-05" db="EMBL/GenBank/DDBJ databases">
        <authorList>
            <person name="Chiriac C."/>
            <person name="Salcher M."/>
            <person name="Ghai R."/>
            <person name="Kavagutti S V."/>
        </authorList>
    </citation>
    <scope>NUCLEOTIDE SEQUENCE</scope>
</reference>